<proteinExistence type="predicted"/>
<dbReference type="CDD" id="cd07984">
    <property type="entry name" value="LPLAT_LABLAT-like"/>
    <property type="match status" value="1"/>
</dbReference>
<evidence type="ECO:0000256" key="1">
    <source>
        <dbReference type="ARBA" id="ARBA00004533"/>
    </source>
</evidence>
<keyword evidence="6" id="KW-0012">Acyltransferase</keyword>
<dbReference type="Proteomes" id="UP001201985">
    <property type="component" value="Unassembled WGS sequence"/>
</dbReference>
<name>A0ABS9W400_9PROT</name>
<feature type="transmembrane region" description="Helical" evidence="7">
    <location>
        <begin position="21"/>
        <end position="43"/>
    </location>
</feature>
<comment type="caution">
    <text evidence="8">The sequence shown here is derived from an EMBL/GenBank/DDBJ whole genome shotgun (WGS) entry which is preliminary data.</text>
</comment>
<dbReference type="PIRSF" id="PIRSF028561">
    <property type="entry name" value="Ac_Trasf"/>
    <property type="match status" value="1"/>
</dbReference>
<evidence type="ECO:0000256" key="3">
    <source>
        <dbReference type="ARBA" id="ARBA00022519"/>
    </source>
</evidence>
<dbReference type="Pfam" id="PF03279">
    <property type="entry name" value="Lip_A_acyltrans"/>
    <property type="match status" value="1"/>
</dbReference>
<evidence type="ECO:0000256" key="7">
    <source>
        <dbReference type="SAM" id="Phobius"/>
    </source>
</evidence>
<evidence type="ECO:0000256" key="5">
    <source>
        <dbReference type="ARBA" id="ARBA00023136"/>
    </source>
</evidence>
<dbReference type="InterPro" id="IPR004960">
    <property type="entry name" value="LipA_acyltrans"/>
</dbReference>
<keyword evidence="5 7" id="KW-0472">Membrane</keyword>
<keyword evidence="7" id="KW-0812">Transmembrane</keyword>
<evidence type="ECO:0000313" key="8">
    <source>
        <dbReference type="EMBL" id="MCI0754006.1"/>
    </source>
</evidence>
<reference evidence="8 9" key="1">
    <citation type="submission" date="2022-03" db="EMBL/GenBank/DDBJ databases">
        <title>Complete genome analysis of Roseomonas KG 17.1 : a prolific producer of plant growth promoters.</title>
        <authorList>
            <person name="Saadouli I."/>
            <person name="Najjari A."/>
            <person name="Mosbah A."/>
            <person name="Ouzari H.I."/>
        </authorList>
    </citation>
    <scope>NUCLEOTIDE SEQUENCE [LARGE SCALE GENOMIC DNA]</scope>
    <source>
        <strain evidence="8 9">KG17-1</strain>
    </source>
</reference>
<accession>A0ABS9W400</accession>
<keyword evidence="7" id="KW-1133">Transmembrane helix</keyword>
<evidence type="ECO:0000313" key="9">
    <source>
        <dbReference type="Proteomes" id="UP001201985"/>
    </source>
</evidence>
<dbReference type="PANTHER" id="PTHR30606">
    <property type="entry name" value="LIPID A BIOSYNTHESIS LAUROYL ACYLTRANSFERASE"/>
    <property type="match status" value="1"/>
</dbReference>
<keyword evidence="3" id="KW-0997">Cell inner membrane</keyword>
<organism evidence="8 9">
    <name type="scientific">Teichococcus vastitatis</name>
    <dbReference type="NCBI Taxonomy" id="2307076"/>
    <lineage>
        <taxon>Bacteria</taxon>
        <taxon>Pseudomonadati</taxon>
        <taxon>Pseudomonadota</taxon>
        <taxon>Alphaproteobacteria</taxon>
        <taxon>Acetobacterales</taxon>
        <taxon>Roseomonadaceae</taxon>
        <taxon>Roseomonas</taxon>
    </lineage>
</organism>
<protein>
    <recommendedName>
        <fullName evidence="10">Lipid A biosynthesis acyltransferase</fullName>
    </recommendedName>
</protein>
<evidence type="ECO:0000256" key="4">
    <source>
        <dbReference type="ARBA" id="ARBA00022679"/>
    </source>
</evidence>
<dbReference type="RefSeq" id="WP_157985763.1">
    <property type="nucleotide sequence ID" value="NZ_JALBUU010000004.1"/>
</dbReference>
<dbReference type="InterPro" id="IPR014548">
    <property type="entry name" value="Ac_Trasf"/>
</dbReference>
<dbReference type="EMBL" id="JALBUU010000004">
    <property type="protein sequence ID" value="MCI0754006.1"/>
    <property type="molecule type" value="Genomic_DNA"/>
</dbReference>
<evidence type="ECO:0000256" key="2">
    <source>
        <dbReference type="ARBA" id="ARBA00022475"/>
    </source>
</evidence>
<evidence type="ECO:0008006" key="10">
    <source>
        <dbReference type="Google" id="ProtNLM"/>
    </source>
</evidence>
<dbReference type="PANTHER" id="PTHR30606:SF9">
    <property type="entry name" value="LIPID A BIOSYNTHESIS LAUROYLTRANSFERASE"/>
    <property type="match status" value="1"/>
</dbReference>
<gene>
    <name evidence="8" type="ORF">MON41_09580</name>
</gene>
<sequence>MSWQRQRERGSARALRLMGWIITRLGYRTAFALLYPIAAYFLLSAPRQRQAARLFLNRALGRPAGWRDLFRLFFTFSATLLDRVFLLDGRRQGFRIEVTGREALDAHIGAGRGCILLGAHIGCFDALRAVAETGCPVEVVALMHGDHAAISSDFFAQWSASRHTTIIPLGQPDAMLRAKECLERGGLVGILADRVPETPGRVGGTRVTRVPFLGRPAAFPDGPHILAGVLGAPVMMAYGVWTGPRRYQVCFEPFADRIALDRHRRQQAIAEAAAAYAARVEAMARAFPYNWFNFHDFWEEMGTL</sequence>
<comment type="subcellular location">
    <subcellularLocation>
        <location evidence="1">Cell inner membrane</location>
    </subcellularLocation>
</comment>
<keyword evidence="4" id="KW-0808">Transferase</keyword>
<evidence type="ECO:0000256" key="6">
    <source>
        <dbReference type="ARBA" id="ARBA00023315"/>
    </source>
</evidence>
<keyword evidence="2" id="KW-1003">Cell membrane</keyword>
<keyword evidence="9" id="KW-1185">Reference proteome</keyword>